<feature type="compositionally biased region" description="Polar residues" evidence="1">
    <location>
        <begin position="136"/>
        <end position="162"/>
    </location>
</feature>
<feature type="region of interest" description="Disordered" evidence="1">
    <location>
        <begin position="132"/>
        <end position="162"/>
    </location>
</feature>
<comment type="caution">
    <text evidence="3">The sequence shown here is derived from an EMBL/GenBank/DDBJ whole genome shotgun (WGS) entry which is preliminary data.</text>
</comment>
<evidence type="ECO:0000256" key="2">
    <source>
        <dbReference type="SAM" id="SignalP"/>
    </source>
</evidence>
<proteinExistence type="predicted"/>
<name>A0AAV9GLA7_9PEZI</name>
<evidence type="ECO:0000313" key="4">
    <source>
        <dbReference type="Proteomes" id="UP001321760"/>
    </source>
</evidence>
<reference evidence="3" key="1">
    <citation type="journal article" date="2023" name="Mol. Phylogenet. Evol.">
        <title>Genome-scale phylogeny and comparative genomics of the fungal order Sordariales.</title>
        <authorList>
            <person name="Hensen N."/>
            <person name="Bonometti L."/>
            <person name="Westerberg I."/>
            <person name="Brannstrom I.O."/>
            <person name="Guillou S."/>
            <person name="Cros-Aarteil S."/>
            <person name="Calhoun S."/>
            <person name="Haridas S."/>
            <person name="Kuo A."/>
            <person name="Mondo S."/>
            <person name="Pangilinan J."/>
            <person name="Riley R."/>
            <person name="LaButti K."/>
            <person name="Andreopoulos B."/>
            <person name="Lipzen A."/>
            <person name="Chen C."/>
            <person name="Yan M."/>
            <person name="Daum C."/>
            <person name="Ng V."/>
            <person name="Clum A."/>
            <person name="Steindorff A."/>
            <person name="Ohm R.A."/>
            <person name="Martin F."/>
            <person name="Silar P."/>
            <person name="Natvig D.O."/>
            <person name="Lalanne C."/>
            <person name="Gautier V."/>
            <person name="Ament-Velasquez S.L."/>
            <person name="Kruys A."/>
            <person name="Hutchinson M.I."/>
            <person name="Powell A.J."/>
            <person name="Barry K."/>
            <person name="Miller A.N."/>
            <person name="Grigoriev I.V."/>
            <person name="Debuchy R."/>
            <person name="Gladieux P."/>
            <person name="Hiltunen Thoren M."/>
            <person name="Johannesson H."/>
        </authorList>
    </citation>
    <scope>NUCLEOTIDE SEQUENCE</scope>
    <source>
        <strain evidence="3">PSN243</strain>
    </source>
</reference>
<organism evidence="3 4">
    <name type="scientific">Podospora aff. communis PSN243</name>
    <dbReference type="NCBI Taxonomy" id="3040156"/>
    <lineage>
        <taxon>Eukaryota</taxon>
        <taxon>Fungi</taxon>
        <taxon>Dikarya</taxon>
        <taxon>Ascomycota</taxon>
        <taxon>Pezizomycotina</taxon>
        <taxon>Sordariomycetes</taxon>
        <taxon>Sordariomycetidae</taxon>
        <taxon>Sordariales</taxon>
        <taxon>Podosporaceae</taxon>
        <taxon>Podospora</taxon>
    </lineage>
</organism>
<dbReference type="AlphaFoldDB" id="A0AAV9GLA7"/>
<sequence>MKSLAAILLAGGTMVSPVLGAEQKHLSGIPPHVVRRPFMSCKETYGDSWIPCGDEKSPYCYSPALGQSCCETDDGYCDAGTRCAPVAGHCCLDHEDLTSCARNAGFELPAEALVTPADGLRGPVNVQTPFRGGGFNNSRTLGTNVSSADRTPQSTSDSKSPYVQVSVARQHRGTLAWMAAGMGAVGLFMFSC</sequence>
<dbReference type="EMBL" id="MU865938">
    <property type="protein sequence ID" value="KAK4449305.1"/>
    <property type="molecule type" value="Genomic_DNA"/>
</dbReference>
<reference evidence="3" key="2">
    <citation type="submission" date="2023-05" db="EMBL/GenBank/DDBJ databases">
        <authorList>
            <consortium name="Lawrence Berkeley National Laboratory"/>
            <person name="Steindorff A."/>
            <person name="Hensen N."/>
            <person name="Bonometti L."/>
            <person name="Westerberg I."/>
            <person name="Brannstrom I.O."/>
            <person name="Guillou S."/>
            <person name="Cros-Aarteil S."/>
            <person name="Calhoun S."/>
            <person name="Haridas S."/>
            <person name="Kuo A."/>
            <person name="Mondo S."/>
            <person name="Pangilinan J."/>
            <person name="Riley R."/>
            <person name="Labutti K."/>
            <person name="Andreopoulos B."/>
            <person name="Lipzen A."/>
            <person name="Chen C."/>
            <person name="Yanf M."/>
            <person name="Daum C."/>
            <person name="Ng V."/>
            <person name="Clum A."/>
            <person name="Ohm R."/>
            <person name="Martin F."/>
            <person name="Silar P."/>
            <person name="Natvig D."/>
            <person name="Lalanne C."/>
            <person name="Gautier V."/>
            <person name="Ament-Velasquez S.L."/>
            <person name="Kruys A."/>
            <person name="Hutchinson M.I."/>
            <person name="Powell A.J."/>
            <person name="Barry K."/>
            <person name="Miller A.N."/>
            <person name="Grigoriev I.V."/>
            <person name="Debuchy R."/>
            <person name="Gladieux P."/>
            <person name="Thoren M.H."/>
            <person name="Johannesson H."/>
        </authorList>
    </citation>
    <scope>NUCLEOTIDE SEQUENCE</scope>
    <source>
        <strain evidence="3">PSN243</strain>
    </source>
</reference>
<protein>
    <submittedName>
        <fullName evidence="3">Uncharacterized protein</fullName>
    </submittedName>
</protein>
<gene>
    <name evidence="3" type="ORF">QBC34DRAFT_380446</name>
</gene>
<dbReference type="Proteomes" id="UP001321760">
    <property type="component" value="Unassembled WGS sequence"/>
</dbReference>
<feature type="chain" id="PRO_5043743002" evidence="2">
    <location>
        <begin position="21"/>
        <end position="192"/>
    </location>
</feature>
<keyword evidence="4" id="KW-1185">Reference proteome</keyword>
<evidence type="ECO:0000313" key="3">
    <source>
        <dbReference type="EMBL" id="KAK4449305.1"/>
    </source>
</evidence>
<accession>A0AAV9GLA7</accession>
<evidence type="ECO:0000256" key="1">
    <source>
        <dbReference type="SAM" id="MobiDB-lite"/>
    </source>
</evidence>
<keyword evidence="2" id="KW-0732">Signal</keyword>
<feature type="signal peptide" evidence="2">
    <location>
        <begin position="1"/>
        <end position="20"/>
    </location>
</feature>